<dbReference type="Pfam" id="PF00501">
    <property type="entry name" value="AMP-binding"/>
    <property type="match status" value="1"/>
</dbReference>
<dbReference type="PANTHER" id="PTHR45527">
    <property type="entry name" value="NONRIBOSOMAL PEPTIDE SYNTHETASE"/>
    <property type="match status" value="1"/>
</dbReference>
<dbReference type="InterPro" id="IPR042099">
    <property type="entry name" value="ANL_N_sf"/>
</dbReference>
<dbReference type="GO" id="GO:0043041">
    <property type="term" value="P:amino acid activation for nonribosomal peptide biosynthetic process"/>
    <property type="evidence" value="ECO:0007669"/>
    <property type="project" value="TreeGrafter"/>
</dbReference>
<dbReference type="PRINTS" id="PR00154">
    <property type="entry name" value="AMPBINDING"/>
</dbReference>
<dbReference type="SUPFAM" id="SSF56801">
    <property type="entry name" value="Acetyl-CoA synthetase-like"/>
    <property type="match status" value="1"/>
</dbReference>
<protein>
    <submittedName>
        <fullName evidence="3">Amino acid adenylation domain-containing protein</fullName>
    </submittedName>
</protein>
<evidence type="ECO:0000313" key="3">
    <source>
        <dbReference type="EMBL" id="MBB4922018.1"/>
    </source>
</evidence>
<feature type="domain" description="Carrier" evidence="2">
    <location>
        <begin position="899"/>
        <end position="983"/>
    </location>
</feature>
<dbReference type="PROSITE" id="PS00455">
    <property type="entry name" value="AMP_BINDING"/>
    <property type="match status" value="1"/>
</dbReference>
<evidence type="ECO:0000259" key="2">
    <source>
        <dbReference type="PROSITE" id="PS50075"/>
    </source>
</evidence>
<organism evidence="3 4">
    <name type="scientific">Kitasatospora kifunensis</name>
    <name type="common">Streptomyces kifunensis</name>
    <dbReference type="NCBI Taxonomy" id="58351"/>
    <lineage>
        <taxon>Bacteria</taxon>
        <taxon>Bacillati</taxon>
        <taxon>Actinomycetota</taxon>
        <taxon>Actinomycetes</taxon>
        <taxon>Kitasatosporales</taxon>
        <taxon>Streptomycetaceae</taxon>
        <taxon>Kitasatospora</taxon>
    </lineage>
</organism>
<dbReference type="PANTHER" id="PTHR45527:SF1">
    <property type="entry name" value="FATTY ACID SYNTHASE"/>
    <property type="match status" value="1"/>
</dbReference>
<dbReference type="InterPro" id="IPR020845">
    <property type="entry name" value="AMP-binding_CS"/>
</dbReference>
<dbReference type="GO" id="GO:0031177">
    <property type="term" value="F:phosphopantetheine binding"/>
    <property type="evidence" value="ECO:0007669"/>
    <property type="project" value="TreeGrafter"/>
</dbReference>
<dbReference type="Pfam" id="PF00550">
    <property type="entry name" value="PP-binding"/>
    <property type="match status" value="1"/>
</dbReference>
<dbReference type="Gene3D" id="3.40.50.12780">
    <property type="entry name" value="N-terminal domain of ligase-like"/>
    <property type="match status" value="1"/>
</dbReference>
<comment type="caution">
    <text evidence="3">The sequence shown here is derived from an EMBL/GenBank/DDBJ whole genome shotgun (WGS) entry which is preliminary data.</text>
</comment>
<dbReference type="FunFam" id="3.40.50.980:FF:000001">
    <property type="entry name" value="Non-ribosomal peptide synthetase"/>
    <property type="match status" value="1"/>
</dbReference>
<accession>A0A7W7VTQ6</accession>
<dbReference type="InterPro" id="IPR036736">
    <property type="entry name" value="ACP-like_sf"/>
</dbReference>
<dbReference type="AlphaFoldDB" id="A0A7W7VTQ6"/>
<dbReference type="InterPro" id="IPR000873">
    <property type="entry name" value="AMP-dep_synth/lig_dom"/>
</dbReference>
<dbReference type="RefSeq" id="WP_184934265.1">
    <property type="nucleotide sequence ID" value="NZ_JACHJV010000001.1"/>
</dbReference>
<dbReference type="EMBL" id="JACHJV010000001">
    <property type="protein sequence ID" value="MBB4922018.1"/>
    <property type="molecule type" value="Genomic_DNA"/>
</dbReference>
<dbReference type="Pfam" id="PF13193">
    <property type="entry name" value="AMP-binding_C"/>
    <property type="match status" value="1"/>
</dbReference>
<gene>
    <name evidence="3" type="ORF">FHR34_001011</name>
</gene>
<dbReference type="GO" id="GO:0044550">
    <property type="term" value="P:secondary metabolite biosynthetic process"/>
    <property type="evidence" value="ECO:0007669"/>
    <property type="project" value="TreeGrafter"/>
</dbReference>
<feature type="region of interest" description="Disordered" evidence="1">
    <location>
        <begin position="879"/>
        <end position="901"/>
    </location>
</feature>
<dbReference type="InterPro" id="IPR010071">
    <property type="entry name" value="AA_adenyl_dom"/>
</dbReference>
<dbReference type="Gene3D" id="3.30.300.30">
    <property type="match status" value="1"/>
</dbReference>
<sequence length="984" mass="105582">MEWVFLGMGPGHCVAHVVEGEGSLTVDQLTRAVEVAAQASPGMRLVRQGKRWMDRGTAPSVVVLDAAGGLLNSPALQRPLDANSRTCEVLLVPGTRPTVVFRAFHGITDGRGLLQWAADVFRVLRGEEPLGADSRLNDGELIQGLDRPGGLPPAQPNPKLEWPPLLGSRSPGSSGVLWRRRAVDGRHPAATAKVAAALARTYGSGRGRFFVPVDLRRHRPELRSTASLARAVQLRVEVGDGWQEVQQRLLTLLATDAELAPQFADSILRTPLPVMRLVNAGIDYFAAKKNQYNSLAYVSHLGNVALADFCAGDFQANAVYPLGTTGPGGPLEVNLLESAGRTEITVAWHNGPGLAKRAEAVLDTIEEALCPREHRNWAGNRTERPLPSQRSVVELFREQVERTPERIALSGPEGEVSYAQLSRRADAIAAALRERGVGPGDVVGLLAGRTVAAMAALWGVLRAGACYLPLDTRHPDARISDLLTDAGSTYCLVEKPYDTRECVQSGCKPLILDDLAVDGAAPKDWQDVVPAPEDLAYVIYTSGSTGRPKGVQIEHRNLVNYVHWGTRAFDVDADTRLPLVTSPSFDVTGTSVFLPLLAGGQVILMPEDPNHLSLRRLLEESGANALNLTPSHLDLIGQLDLSPTGYRTVLVIGEQLRVEVAARAQQMFGPDCRIINEYGPTEATIGCTAHTFDAELDGGSAVVPIGLPADNTTVHLLDADGRFVAPGETGEMYLGGVQLARGYLGRPELNRERFVHLADGSRVYRTGDLARVLPSGEIECVGRIDDQVKVRGHRVEPAEVAQALEEHRAVDRAVVVARSRAGQSGKALYGYALTNSAVTSEELTEHLAAVLPSYMVPAAIMMVAELPYTVSGKVDTKALPDPFADESPSAAPTGTAPLTPMDPIEEAVADIWARTLGAERSRLEAQSDFHHLGGDSVSLLSMLAAVCREVLTPAQEAAFMAELPKILAEPTVERVAALARDARG</sequence>
<dbReference type="NCBIfam" id="TIGR01733">
    <property type="entry name" value="AA-adenyl-dom"/>
    <property type="match status" value="1"/>
</dbReference>
<dbReference type="PROSITE" id="PS50075">
    <property type="entry name" value="CARRIER"/>
    <property type="match status" value="1"/>
</dbReference>
<evidence type="ECO:0000313" key="4">
    <source>
        <dbReference type="Proteomes" id="UP000540506"/>
    </source>
</evidence>
<keyword evidence="4" id="KW-1185">Reference proteome</keyword>
<feature type="region of interest" description="Disordered" evidence="1">
    <location>
        <begin position="141"/>
        <end position="166"/>
    </location>
</feature>
<dbReference type="InterPro" id="IPR045851">
    <property type="entry name" value="AMP-bd_C_sf"/>
</dbReference>
<evidence type="ECO:0000256" key="1">
    <source>
        <dbReference type="SAM" id="MobiDB-lite"/>
    </source>
</evidence>
<dbReference type="Proteomes" id="UP000540506">
    <property type="component" value="Unassembled WGS sequence"/>
</dbReference>
<dbReference type="InterPro" id="IPR025110">
    <property type="entry name" value="AMP-bd_C"/>
</dbReference>
<dbReference type="GO" id="GO:0005737">
    <property type="term" value="C:cytoplasm"/>
    <property type="evidence" value="ECO:0007669"/>
    <property type="project" value="TreeGrafter"/>
</dbReference>
<proteinExistence type="predicted"/>
<reference evidence="3 4" key="1">
    <citation type="submission" date="2020-08" db="EMBL/GenBank/DDBJ databases">
        <title>Sequencing the genomes of 1000 actinobacteria strains.</title>
        <authorList>
            <person name="Klenk H.-P."/>
        </authorList>
    </citation>
    <scope>NUCLEOTIDE SEQUENCE [LARGE SCALE GENOMIC DNA]</scope>
    <source>
        <strain evidence="3 4">DSM 41654</strain>
    </source>
</reference>
<dbReference type="InterPro" id="IPR009081">
    <property type="entry name" value="PP-bd_ACP"/>
</dbReference>
<name>A0A7W7VTQ6_KITKI</name>
<dbReference type="Gene3D" id="1.10.1200.10">
    <property type="entry name" value="ACP-like"/>
    <property type="match status" value="1"/>
</dbReference>
<dbReference type="SUPFAM" id="SSF47336">
    <property type="entry name" value="ACP-like"/>
    <property type="match status" value="1"/>
</dbReference>
<dbReference type="CDD" id="cd05930">
    <property type="entry name" value="A_NRPS"/>
    <property type="match status" value="1"/>
</dbReference>
<dbReference type="InterPro" id="IPR020459">
    <property type="entry name" value="AMP-binding"/>
</dbReference>